<reference evidence="1" key="1">
    <citation type="submission" date="2019-03" db="EMBL/GenBank/DDBJ databases">
        <authorList>
            <person name="Danneels B."/>
        </authorList>
    </citation>
    <scope>NUCLEOTIDE SEQUENCE</scope>
</reference>
<evidence type="ECO:0000313" key="2">
    <source>
        <dbReference type="EMBL" id="VFR57734.1"/>
    </source>
</evidence>
<protein>
    <submittedName>
        <fullName evidence="1">Uncharacterized protein</fullName>
    </submittedName>
</protein>
<evidence type="ECO:0000313" key="1">
    <source>
        <dbReference type="EMBL" id="VFR36135.1"/>
    </source>
</evidence>
<sequence>MASKSSMPRAHCGASRLAIRSSIAGNSRNPLAARTNDIFRRSH</sequence>
<dbReference type="AlphaFoldDB" id="A0A484QF28"/>
<gene>
    <name evidence="1" type="ORF">ANK1_3600</name>
    <name evidence="2" type="ORF">ANK2_3601</name>
</gene>
<name>A0A484QF28_9ZZZZ</name>
<proteinExistence type="predicted"/>
<dbReference type="EMBL" id="CAADIF010000001">
    <property type="protein sequence ID" value="VFR57734.1"/>
    <property type="molecule type" value="Genomic_DNA"/>
</dbReference>
<accession>A0A484QF28</accession>
<organism evidence="1">
    <name type="scientific">plant metagenome</name>
    <dbReference type="NCBI Taxonomy" id="1297885"/>
    <lineage>
        <taxon>unclassified sequences</taxon>
        <taxon>metagenomes</taxon>
        <taxon>organismal metagenomes</taxon>
    </lineage>
</organism>
<dbReference type="EMBL" id="CAADIA010000009">
    <property type="protein sequence ID" value="VFR36135.1"/>
    <property type="molecule type" value="Genomic_DNA"/>
</dbReference>